<dbReference type="InterPro" id="IPR024535">
    <property type="entry name" value="RHGA/B-epi-like_pectate_lyase"/>
</dbReference>
<keyword evidence="8" id="KW-1185">Reference proteome</keyword>
<dbReference type="EMBL" id="QJVJ01000008">
    <property type="protein sequence ID" value="PYI52865.1"/>
    <property type="molecule type" value="Genomic_DNA"/>
</dbReference>
<evidence type="ECO:0000259" key="6">
    <source>
        <dbReference type="Pfam" id="PF13229"/>
    </source>
</evidence>
<feature type="chain" id="PRO_5016123116" description="Pectate lyase superfamily protein domain-containing protein" evidence="4">
    <location>
        <begin position="28"/>
        <end position="570"/>
    </location>
</feature>
<dbReference type="InterPro" id="IPR039448">
    <property type="entry name" value="Beta_helix"/>
</dbReference>
<keyword evidence="2" id="KW-0677">Repeat</keyword>
<comment type="caution">
    <text evidence="7">The sequence shown here is derived from an EMBL/GenBank/DDBJ whole genome shotgun (WGS) entry which is preliminary data.</text>
</comment>
<dbReference type="SUPFAM" id="SSF51126">
    <property type="entry name" value="Pectin lyase-like"/>
    <property type="match status" value="1"/>
</dbReference>
<keyword evidence="3" id="KW-0833">Ubl conjugation pathway</keyword>
<dbReference type="InterPro" id="IPR012334">
    <property type="entry name" value="Pectin_lyas_fold"/>
</dbReference>
<dbReference type="InterPro" id="IPR022441">
    <property type="entry name" value="Para_beta_helix_rpt-2"/>
</dbReference>
<dbReference type="Pfam" id="PF13229">
    <property type="entry name" value="Beta_helix"/>
    <property type="match status" value="1"/>
</dbReference>
<evidence type="ECO:0000313" key="8">
    <source>
        <dbReference type="Proteomes" id="UP000247476"/>
    </source>
</evidence>
<evidence type="ECO:0000256" key="1">
    <source>
        <dbReference type="ARBA" id="ARBA00004906"/>
    </source>
</evidence>
<gene>
    <name evidence="7" type="ORF">DLM86_17805</name>
</gene>
<evidence type="ECO:0000313" key="7">
    <source>
        <dbReference type="EMBL" id="PYI52865.1"/>
    </source>
</evidence>
<evidence type="ECO:0000256" key="3">
    <source>
        <dbReference type="ARBA" id="ARBA00022786"/>
    </source>
</evidence>
<protein>
    <recommendedName>
        <fullName evidence="9">Pectate lyase superfamily protein domain-containing protein</fullName>
    </recommendedName>
</protein>
<reference evidence="7 8" key="1">
    <citation type="submission" date="2018-05" db="EMBL/GenBank/DDBJ databases">
        <title>Paenibacillus flagellatus sp. nov., isolated from selenium mineral soil.</title>
        <authorList>
            <person name="Dai X."/>
        </authorList>
    </citation>
    <scope>NUCLEOTIDE SEQUENCE [LARGE SCALE GENOMIC DNA]</scope>
    <source>
        <strain evidence="7 8">DXL2</strain>
    </source>
</reference>
<name>A0A2V5K103_9BACL</name>
<dbReference type="InterPro" id="IPR006626">
    <property type="entry name" value="PbH1"/>
</dbReference>
<dbReference type="PANTHER" id="PTHR22990:SF15">
    <property type="entry name" value="F-BOX ONLY PROTEIN 10"/>
    <property type="match status" value="1"/>
</dbReference>
<organism evidence="7 8">
    <name type="scientific">Paenibacillus flagellatus</name>
    <dbReference type="NCBI Taxonomy" id="2211139"/>
    <lineage>
        <taxon>Bacteria</taxon>
        <taxon>Bacillati</taxon>
        <taxon>Bacillota</taxon>
        <taxon>Bacilli</taxon>
        <taxon>Bacillales</taxon>
        <taxon>Paenibacillaceae</taxon>
        <taxon>Paenibacillus</taxon>
    </lineage>
</organism>
<dbReference type="Gene3D" id="2.160.20.10">
    <property type="entry name" value="Single-stranded right-handed beta-helix, Pectin lyase-like"/>
    <property type="match status" value="2"/>
</dbReference>
<sequence>MMRRTGMRFTLLALAIALALPAGTALAKSDEADRMAERAGQGKKGGHAAAGIMNVINVKDTAYGAKGDGATADTAAIQRALDAAAAAGGGTVYFPKGTYVTDKDLLVSSNTKLVGDQAKIAKKNAADYAVFAVGAGQRNIEFDGLWIENNKTSGSIGIDLGADSGHVRIVGSTFTGRWAQAVNANSTGVRHILVEGNRFEGVNYGVLTNFMATDIEDVRIIGNAFLDIYSDAVELNHPGAAYTAGSNIIVANNYIRVPSYPGAEATGGFGIGIAGATHVSITGNVIVDARYEAIHIEDEAKHISIVGNVINGVGNSPDVQLNSGIYVIDGDYITISGNTIDRAHDYGIHLEYSTDTQATNTAVTGNTVTRSGGGIKASGQGASDVVISDNVATSNTGHGVHLVGSLPNLKVTSNISRDNGGYGMYIDGSGSAWHIAGNSFHGNTAGDIGYGAGYKAAMPLKSRAAAMSGTVAGQYTPWLDAFPLGKGAEGLLYVTATRDHADARATVLYKLSWNGTALTVTPLADDSYGTLGLDTPKADGDRLQVRAYSVSADGTTVDFDVQFEGLMLLK</sequence>
<dbReference type="InterPro" id="IPR011050">
    <property type="entry name" value="Pectin_lyase_fold/virulence"/>
</dbReference>
<feature type="domain" description="Rhamnogalacturonase A/B/Epimerase-like pectate lyase" evidence="5">
    <location>
        <begin position="56"/>
        <end position="133"/>
    </location>
</feature>
<dbReference type="SMART" id="SM00710">
    <property type="entry name" value="PbH1"/>
    <property type="match status" value="12"/>
</dbReference>
<dbReference type="RefSeq" id="WP_110841415.1">
    <property type="nucleotide sequence ID" value="NZ_QJVJ01000008.1"/>
</dbReference>
<feature type="signal peptide" evidence="4">
    <location>
        <begin position="1"/>
        <end position="27"/>
    </location>
</feature>
<dbReference type="OrthoDB" id="2593228at2"/>
<comment type="pathway">
    <text evidence="1">Protein modification; protein ubiquitination.</text>
</comment>
<dbReference type="Pfam" id="PF12708">
    <property type="entry name" value="Pect-lyase_RHGA_epim"/>
    <property type="match status" value="1"/>
</dbReference>
<evidence type="ECO:0008006" key="9">
    <source>
        <dbReference type="Google" id="ProtNLM"/>
    </source>
</evidence>
<feature type="domain" description="Right handed beta helix" evidence="6">
    <location>
        <begin position="322"/>
        <end position="447"/>
    </location>
</feature>
<dbReference type="PANTHER" id="PTHR22990">
    <property type="entry name" value="F-BOX ONLY PROTEIN"/>
    <property type="match status" value="1"/>
</dbReference>
<keyword evidence="4" id="KW-0732">Signal</keyword>
<dbReference type="AlphaFoldDB" id="A0A2V5K103"/>
<dbReference type="InterPro" id="IPR051550">
    <property type="entry name" value="SCF-Subunits/Alg-Epimerases"/>
</dbReference>
<evidence type="ECO:0000256" key="2">
    <source>
        <dbReference type="ARBA" id="ARBA00022737"/>
    </source>
</evidence>
<dbReference type="NCBIfam" id="TIGR03804">
    <property type="entry name" value="para_beta_helix"/>
    <property type="match status" value="1"/>
</dbReference>
<evidence type="ECO:0000256" key="4">
    <source>
        <dbReference type="SAM" id="SignalP"/>
    </source>
</evidence>
<accession>A0A2V5K103</accession>
<evidence type="ECO:0000259" key="5">
    <source>
        <dbReference type="Pfam" id="PF12708"/>
    </source>
</evidence>
<proteinExistence type="predicted"/>
<dbReference type="Proteomes" id="UP000247476">
    <property type="component" value="Unassembled WGS sequence"/>
</dbReference>